<feature type="transmembrane region" description="Helical" evidence="1">
    <location>
        <begin position="6"/>
        <end position="24"/>
    </location>
</feature>
<dbReference type="InterPro" id="IPR010540">
    <property type="entry name" value="CmpB_TMEM229"/>
</dbReference>
<dbReference type="Proteomes" id="UP001529275">
    <property type="component" value="Unassembled WGS sequence"/>
</dbReference>
<accession>A0ABT7UJQ9</accession>
<feature type="transmembrane region" description="Helical" evidence="1">
    <location>
        <begin position="104"/>
        <end position="125"/>
    </location>
</feature>
<dbReference type="RefSeq" id="WP_224759444.1">
    <property type="nucleotide sequence ID" value="NZ_JAUDCK010000032.1"/>
</dbReference>
<keyword evidence="1" id="KW-1133">Transmembrane helix</keyword>
<reference evidence="2 3" key="2">
    <citation type="submission" date="2023-06" db="EMBL/GenBank/DDBJ databases">
        <authorList>
            <person name="Zeman M."/>
            <person name="Kubasova T."/>
            <person name="Jahodarova E."/>
            <person name="Nykrynova M."/>
            <person name="Rychlik I."/>
        </authorList>
    </citation>
    <scope>NUCLEOTIDE SEQUENCE [LARGE SCALE GENOMIC DNA]</scope>
    <source>
        <strain evidence="2 3">ET341</strain>
    </source>
</reference>
<dbReference type="Pfam" id="PF06541">
    <property type="entry name" value="ABC_trans_CmpB"/>
    <property type="match status" value="1"/>
</dbReference>
<dbReference type="EMBL" id="JAUDCK010000032">
    <property type="protein sequence ID" value="MDM8196378.1"/>
    <property type="molecule type" value="Genomic_DNA"/>
</dbReference>
<evidence type="ECO:0000256" key="1">
    <source>
        <dbReference type="SAM" id="Phobius"/>
    </source>
</evidence>
<feature type="transmembrane region" description="Helical" evidence="1">
    <location>
        <begin position="137"/>
        <end position="154"/>
    </location>
</feature>
<organism evidence="2 3">
    <name type="scientific">Massilimicrobiota timonensis</name>
    <dbReference type="NCBI Taxonomy" id="1776392"/>
    <lineage>
        <taxon>Bacteria</taxon>
        <taxon>Bacillati</taxon>
        <taxon>Bacillota</taxon>
        <taxon>Erysipelotrichia</taxon>
        <taxon>Erysipelotrichales</taxon>
        <taxon>Erysipelotrichaceae</taxon>
        <taxon>Massilimicrobiota</taxon>
    </lineage>
</organism>
<keyword evidence="1" id="KW-0472">Membrane</keyword>
<reference evidence="3" key="1">
    <citation type="submission" date="2023-06" db="EMBL/GenBank/DDBJ databases">
        <title>Identification and characterization of horizontal gene transfer across gut microbiota members of farm animals based on homology search.</title>
        <authorList>
            <person name="Zeman M."/>
            <person name="Kubasova T."/>
            <person name="Jahodarova E."/>
            <person name="Nykrynova M."/>
            <person name="Rychlik I."/>
        </authorList>
    </citation>
    <scope>NUCLEOTIDE SEQUENCE [LARGE SCALE GENOMIC DNA]</scope>
    <source>
        <strain evidence="3">ET341</strain>
    </source>
</reference>
<evidence type="ECO:0000313" key="2">
    <source>
        <dbReference type="EMBL" id="MDM8196378.1"/>
    </source>
</evidence>
<keyword evidence="1" id="KW-0812">Transmembrane</keyword>
<sequence length="168" mass="19770">MIIVYFSIYCFLGYWLESIYVSLFRKKWISSGLLNGPFIPLYGFGACILILCQPYLQYFHPFFVCLIGGICMTLLELLSSYYIERFFHTQCWDYSHHALNYQGRICLVYFILWCLLSGLFIYIIHPFICSLSLRHDACYLISLIYISFILKAYGDRLLATKQNGLNIH</sequence>
<protein>
    <submittedName>
        <fullName evidence="2">ABC transporter permease</fullName>
    </submittedName>
</protein>
<evidence type="ECO:0000313" key="3">
    <source>
        <dbReference type="Proteomes" id="UP001529275"/>
    </source>
</evidence>
<keyword evidence="3" id="KW-1185">Reference proteome</keyword>
<feature type="transmembrane region" description="Helical" evidence="1">
    <location>
        <begin position="62"/>
        <end position="83"/>
    </location>
</feature>
<gene>
    <name evidence="2" type="ORF">QUV98_08625</name>
</gene>
<name>A0ABT7UJQ9_9FIRM</name>
<comment type="caution">
    <text evidence="2">The sequence shown here is derived from an EMBL/GenBank/DDBJ whole genome shotgun (WGS) entry which is preliminary data.</text>
</comment>
<proteinExistence type="predicted"/>
<feature type="transmembrane region" description="Helical" evidence="1">
    <location>
        <begin position="36"/>
        <end position="56"/>
    </location>
</feature>